<dbReference type="EC" id="1.18.1.2" evidence="3"/>
<keyword evidence="5" id="KW-0547">Nucleotide-binding</keyword>
<dbReference type="RefSeq" id="WP_006271818.1">
    <property type="nucleotide sequence ID" value="NZ_GL883077.1"/>
</dbReference>
<dbReference type="eggNOG" id="COG0543">
    <property type="taxonomic scope" value="Bacteria"/>
</dbReference>
<dbReference type="HOGENOM" id="CLU_003827_3_0_5"/>
<gene>
    <name evidence="11" type="ORF">ABI_10750</name>
</gene>
<evidence type="ECO:0000256" key="4">
    <source>
        <dbReference type="ARBA" id="ARBA00022630"/>
    </source>
</evidence>
<dbReference type="AlphaFoldDB" id="F4QHA1"/>
<dbReference type="Gene3D" id="2.40.30.10">
    <property type="entry name" value="Translation factors"/>
    <property type="match status" value="1"/>
</dbReference>
<keyword evidence="4" id="KW-0285">Flavoprotein</keyword>
<dbReference type="InterPro" id="IPR051930">
    <property type="entry name" value="FNR_type-1"/>
</dbReference>
<dbReference type="InterPro" id="IPR001709">
    <property type="entry name" value="Flavoprot_Pyr_Nucl_cyt_Rdtase"/>
</dbReference>
<organism evidence="11 12">
    <name type="scientific">Asticcacaulis biprosthecium C19</name>
    <dbReference type="NCBI Taxonomy" id="715226"/>
    <lineage>
        <taxon>Bacteria</taxon>
        <taxon>Pseudomonadati</taxon>
        <taxon>Pseudomonadota</taxon>
        <taxon>Alphaproteobacteria</taxon>
        <taxon>Caulobacterales</taxon>
        <taxon>Caulobacteraceae</taxon>
        <taxon>Asticcacaulis</taxon>
    </lineage>
</organism>
<evidence type="ECO:0000313" key="11">
    <source>
        <dbReference type="EMBL" id="EGF92638.1"/>
    </source>
</evidence>
<dbReference type="PANTHER" id="PTHR47878">
    <property type="entry name" value="OXIDOREDUCTASE FAD/NAD(P)-BINDING DOMAIN PROTEIN"/>
    <property type="match status" value="1"/>
</dbReference>
<dbReference type="GO" id="GO:0004324">
    <property type="term" value="F:ferredoxin-NADP+ reductase activity"/>
    <property type="evidence" value="ECO:0007669"/>
    <property type="project" value="UniProtKB-EC"/>
</dbReference>
<dbReference type="EMBL" id="GL883077">
    <property type="protein sequence ID" value="EGF92638.1"/>
    <property type="molecule type" value="Genomic_DNA"/>
</dbReference>
<dbReference type="InterPro" id="IPR033892">
    <property type="entry name" value="FNR_bac"/>
</dbReference>
<dbReference type="GO" id="GO:0042167">
    <property type="term" value="P:heme catabolic process"/>
    <property type="evidence" value="ECO:0007669"/>
    <property type="project" value="TreeGrafter"/>
</dbReference>
<dbReference type="Gene3D" id="3.40.50.80">
    <property type="entry name" value="Nucleotide-binding domain of ferredoxin-NADP reductase (FNR) module"/>
    <property type="match status" value="1"/>
</dbReference>
<keyword evidence="7" id="KW-0521">NADP</keyword>
<evidence type="ECO:0000256" key="7">
    <source>
        <dbReference type="ARBA" id="ARBA00022857"/>
    </source>
</evidence>
<evidence type="ECO:0000256" key="3">
    <source>
        <dbReference type="ARBA" id="ARBA00013223"/>
    </source>
</evidence>
<evidence type="ECO:0000313" key="12">
    <source>
        <dbReference type="Proteomes" id="UP000006512"/>
    </source>
</evidence>
<dbReference type="SUPFAM" id="SSF63380">
    <property type="entry name" value="Riboflavin synthase domain-like"/>
    <property type="match status" value="1"/>
</dbReference>
<dbReference type="Proteomes" id="UP000006512">
    <property type="component" value="Unassembled WGS sequence"/>
</dbReference>
<keyword evidence="6" id="KW-0274">FAD</keyword>
<evidence type="ECO:0000259" key="10">
    <source>
        <dbReference type="PROSITE" id="PS51384"/>
    </source>
</evidence>
<dbReference type="InterPro" id="IPR001433">
    <property type="entry name" value="OxRdtase_FAD/NAD-bd"/>
</dbReference>
<dbReference type="PANTHER" id="PTHR47878:SF1">
    <property type="entry name" value="FLAVODOXIN_FERREDOXIN--NADP REDUCTASE"/>
    <property type="match status" value="1"/>
</dbReference>
<accession>F4QHA1</accession>
<feature type="domain" description="FAD-binding FR-type" evidence="10">
    <location>
        <begin position="2"/>
        <end position="102"/>
    </location>
</feature>
<comment type="catalytic activity">
    <reaction evidence="9">
        <text>2 reduced [2Fe-2S]-[ferredoxin] + NADP(+) + H(+) = 2 oxidized [2Fe-2S]-[ferredoxin] + NADPH</text>
        <dbReference type="Rhea" id="RHEA:20125"/>
        <dbReference type="Rhea" id="RHEA-COMP:10000"/>
        <dbReference type="Rhea" id="RHEA-COMP:10001"/>
        <dbReference type="ChEBI" id="CHEBI:15378"/>
        <dbReference type="ChEBI" id="CHEBI:33737"/>
        <dbReference type="ChEBI" id="CHEBI:33738"/>
        <dbReference type="ChEBI" id="CHEBI:57783"/>
        <dbReference type="ChEBI" id="CHEBI:58349"/>
        <dbReference type="EC" id="1.18.1.2"/>
    </reaction>
</comment>
<reference evidence="12" key="1">
    <citation type="submission" date="2011-03" db="EMBL/GenBank/DDBJ databases">
        <title>Draft genome sequence of Brevundimonas diminuta.</title>
        <authorList>
            <person name="Brown P.J.B."/>
            <person name="Buechlein A."/>
            <person name="Hemmerich C."/>
            <person name="Brun Y.V."/>
        </authorList>
    </citation>
    <scope>NUCLEOTIDE SEQUENCE [LARGE SCALE GENOMIC DNA]</scope>
    <source>
        <strain evidence="12">C19</strain>
    </source>
</reference>
<dbReference type="PROSITE" id="PS51384">
    <property type="entry name" value="FAD_FR"/>
    <property type="match status" value="1"/>
</dbReference>
<evidence type="ECO:0000256" key="8">
    <source>
        <dbReference type="ARBA" id="ARBA00023002"/>
    </source>
</evidence>
<dbReference type="GO" id="GO:0000166">
    <property type="term" value="F:nucleotide binding"/>
    <property type="evidence" value="ECO:0007669"/>
    <property type="project" value="UniProtKB-KW"/>
</dbReference>
<evidence type="ECO:0000256" key="1">
    <source>
        <dbReference type="ARBA" id="ARBA00001974"/>
    </source>
</evidence>
<dbReference type="InterPro" id="IPR008333">
    <property type="entry name" value="Cbr1-like_FAD-bd_dom"/>
</dbReference>
<dbReference type="CDD" id="cd06195">
    <property type="entry name" value="FNR1"/>
    <property type="match status" value="1"/>
</dbReference>
<dbReference type="Pfam" id="PF00970">
    <property type="entry name" value="FAD_binding_6"/>
    <property type="match status" value="1"/>
</dbReference>
<dbReference type="PRINTS" id="PR00371">
    <property type="entry name" value="FPNCR"/>
</dbReference>
<comment type="cofactor">
    <cofactor evidence="1">
        <name>FAD</name>
        <dbReference type="ChEBI" id="CHEBI:57692"/>
    </cofactor>
</comment>
<evidence type="ECO:0000256" key="9">
    <source>
        <dbReference type="ARBA" id="ARBA00047776"/>
    </source>
</evidence>
<evidence type="ECO:0000256" key="6">
    <source>
        <dbReference type="ARBA" id="ARBA00022827"/>
    </source>
</evidence>
<dbReference type="SUPFAM" id="SSF52343">
    <property type="entry name" value="Ferredoxin reductase-like, C-terminal NADP-linked domain"/>
    <property type="match status" value="1"/>
</dbReference>
<name>F4QHA1_9CAUL</name>
<dbReference type="Pfam" id="PF00175">
    <property type="entry name" value="NAD_binding_1"/>
    <property type="match status" value="1"/>
</dbReference>
<keyword evidence="8 11" id="KW-0560">Oxidoreductase</keyword>
<dbReference type="GO" id="GO:0034599">
    <property type="term" value="P:cellular response to oxidative stress"/>
    <property type="evidence" value="ECO:0007669"/>
    <property type="project" value="TreeGrafter"/>
</dbReference>
<dbReference type="InterPro" id="IPR017927">
    <property type="entry name" value="FAD-bd_FR_type"/>
</dbReference>
<keyword evidence="12" id="KW-1185">Reference proteome</keyword>
<evidence type="ECO:0000256" key="2">
    <source>
        <dbReference type="ARBA" id="ARBA00008312"/>
    </source>
</evidence>
<protein>
    <recommendedName>
        <fullName evidence="3">ferredoxin--NADP(+) reductase</fullName>
        <ecNumber evidence="3">1.18.1.2</ecNumber>
    </recommendedName>
</protein>
<proteinExistence type="inferred from homology"/>
<sequence length="267" mass="29773">MAKFNRETVLNVHRWTDNLFSFRTTRDTAFRFDSGMFVMIGLEVDNRPLLRAYSIASPAYAEHLEFLSIVVENGPLTSRLQHIKPGDEILVGHKPTGTLLLDNLDSGRNLYLLATGTGLAAFMGIVQEPDAYERFEKVVLIHGVRNIAELAYRDFFTSQIQNDEYIGELAQNQLVYVPTVTREPFERQGRIPDHLVSDAFYDSLGLPKLDPAQDRVMVCGSTAMLKDLAALLEGLGFEEGSNAKRGQFVVEKAFADQTPSRATAAAE</sequence>
<evidence type="ECO:0000256" key="5">
    <source>
        <dbReference type="ARBA" id="ARBA00022741"/>
    </source>
</evidence>
<dbReference type="InterPro" id="IPR017938">
    <property type="entry name" value="Riboflavin_synthase-like_b-brl"/>
</dbReference>
<dbReference type="InterPro" id="IPR039261">
    <property type="entry name" value="FNR_nucleotide-bd"/>
</dbReference>
<dbReference type="STRING" id="715226.ABI_10750"/>
<dbReference type="OrthoDB" id="9784483at2"/>
<comment type="similarity">
    <text evidence="2">Belongs to the ferredoxin--NADP reductase type 1 family.</text>
</comment>